<dbReference type="PRINTS" id="PR00039">
    <property type="entry name" value="HTHLYSR"/>
</dbReference>
<dbReference type="Gene3D" id="1.10.10.10">
    <property type="entry name" value="Winged helix-like DNA-binding domain superfamily/Winged helix DNA-binding domain"/>
    <property type="match status" value="1"/>
</dbReference>
<accession>A0ABM6F7Y9</accession>
<keyword evidence="2" id="KW-0805">Transcription regulation</keyword>
<keyword evidence="7" id="KW-1185">Reference proteome</keyword>
<dbReference type="PANTHER" id="PTHR30419">
    <property type="entry name" value="HTH-TYPE TRANSCRIPTIONAL REGULATOR YBHD"/>
    <property type="match status" value="1"/>
</dbReference>
<comment type="similarity">
    <text evidence="1">Belongs to the LysR transcriptional regulatory family.</text>
</comment>
<dbReference type="Pfam" id="PF00126">
    <property type="entry name" value="HTH_1"/>
    <property type="match status" value="1"/>
</dbReference>
<dbReference type="Pfam" id="PF03466">
    <property type="entry name" value="LysR_substrate"/>
    <property type="match status" value="1"/>
</dbReference>
<evidence type="ECO:0000259" key="5">
    <source>
        <dbReference type="PROSITE" id="PS50931"/>
    </source>
</evidence>
<evidence type="ECO:0000313" key="7">
    <source>
        <dbReference type="Proteomes" id="UP000177515"/>
    </source>
</evidence>
<organism evidence="6 7">
    <name type="scientific">Cupriavidus malaysiensis</name>
    <dbReference type="NCBI Taxonomy" id="367825"/>
    <lineage>
        <taxon>Bacteria</taxon>
        <taxon>Pseudomonadati</taxon>
        <taxon>Pseudomonadota</taxon>
        <taxon>Betaproteobacteria</taxon>
        <taxon>Burkholderiales</taxon>
        <taxon>Burkholderiaceae</taxon>
        <taxon>Cupriavidus</taxon>
    </lineage>
</organism>
<evidence type="ECO:0000313" key="6">
    <source>
        <dbReference type="EMBL" id="AOZ07715.1"/>
    </source>
</evidence>
<keyword evidence="4" id="KW-0804">Transcription</keyword>
<dbReference type="SUPFAM" id="SSF46785">
    <property type="entry name" value="Winged helix' DNA-binding domain"/>
    <property type="match status" value="1"/>
</dbReference>
<dbReference type="InterPro" id="IPR050950">
    <property type="entry name" value="HTH-type_LysR_regulators"/>
</dbReference>
<evidence type="ECO:0000256" key="4">
    <source>
        <dbReference type="ARBA" id="ARBA00023163"/>
    </source>
</evidence>
<keyword evidence="3" id="KW-0238">DNA-binding</keyword>
<dbReference type="Gene3D" id="3.40.190.290">
    <property type="match status" value="1"/>
</dbReference>
<dbReference type="Proteomes" id="UP000177515">
    <property type="component" value="Chromosome 1"/>
</dbReference>
<dbReference type="InterPro" id="IPR005119">
    <property type="entry name" value="LysR_subst-bd"/>
</dbReference>
<dbReference type="InterPro" id="IPR036388">
    <property type="entry name" value="WH-like_DNA-bd_sf"/>
</dbReference>
<dbReference type="InterPro" id="IPR000847">
    <property type="entry name" value="LysR_HTH_N"/>
</dbReference>
<dbReference type="InterPro" id="IPR036390">
    <property type="entry name" value="WH_DNA-bd_sf"/>
</dbReference>
<proteinExistence type="inferred from homology"/>
<name>A0ABM6F7Y9_9BURK</name>
<dbReference type="PROSITE" id="PS50931">
    <property type="entry name" value="HTH_LYSR"/>
    <property type="match status" value="1"/>
</dbReference>
<dbReference type="EMBL" id="CP017754">
    <property type="protein sequence ID" value="AOZ07715.1"/>
    <property type="molecule type" value="Genomic_DNA"/>
</dbReference>
<evidence type="ECO:0000256" key="3">
    <source>
        <dbReference type="ARBA" id="ARBA00023125"/>
    </source>
</evidence>
<feature type="domain" description="HTH lysR-type" evidence="5">
    <location>
        <begin position="10"/>
        <end position="67"/>
    </location>
</feature>
<sequence length="326" mass="34042">MIQRMAHPALDLRLLRSLMAVARHGGVTAAADALGLTQPALSQHLRELAAQLGVPLFARVGRTLELTEAGRQLVQALEPVLEQLERVVAGAAAPRRQVTGILRVGAIHTYLSALVMPAVQALLAAHPELEVQVSEFSAAEVDRALLDGQIDLGLAFREHPGPRLADAVPKRIARTALFRETLALIAPAPRLPAPEPAMTPRELAALPLALLPRRFAMRRQLDAAATAAGVQLHPRLEGPSVDALLRAVLGGNLYTVASPLALHVAGSRGGGFAGLAHLPLALPGFTRTAALHRRHGRPDGAAASAFVEMLGTAVAGAAAGGFVTSC</sequence>
<reference evidence="6 7" key="1">
    <citation type="submission" date="2016-10" db="EMBL/GenBank/DDBJ databases">
        <title>Complete genome sequences of three Cupriavidus strains isolated from various Malaysian environments.</title>
        <authorList>
            <person name="Abdullah A.A.-A."/>
            <person name="Shafie N.A.H."/>
            <person name="Lau N.S."/>
        </authorList>
    </citation>
    <scope>NUCLEOTIDE SEQUENCE [LARGE SCALE GENOMIC DNA]</scope>
    <source>
        <strain evidence="6 7">USMAA1020</strain>
    </source>
</reference>
<evidence type="ECO:0000256" key="1">
    <source>
        <dbReference type="ARBA" id="ARBA00009437"/>
    </source>
</evidence>
<dbReference type="CDD" id="cd05466">
    <property type="entry name" value="PBP2_LTTR_substrate"/>
    <property type="match status" value="1"/>
</dbReference>
<dbReference type="SUPFAM" id="SSF53850">
    <property type="entry name" value="Periplasmic binding protein-like II"/>
    <property type="match status" value="1"/>
</dbReference>
<gene>
    <name evidence="6" type="ORF">BKK80_19190</name>
</gene>
<evidence type="ECO:0000256" key="2">
    <source>
        <dbReference type="ARBA" id="ARBA00023015"/>
    </source>
</evidence>
<protein>
    <recommendedName>
        <fullName evidence="5">HTH lysR-type domain-containing protein</fullName>
    </recommendedName>
</protein>